<accession>A0A4U6Q994</accession>
<dbReference type="InterPro" id="IPR012338">
    <property type="entry name" value="Beta-lactam/transpept-like"/>
</dbReference>
<dbReference type="InterPro" id="IPR001466">
    <property type="entry name" value="Beta-lactam-related"/>
</dbReference>
<dbReference type="InterPro" id="IPR050491">
    <property type="entry name" value="AmpC-like"/>
</dbReference>
<feature type="signal peptide" evidence="2">
    <location>
        <begin position="1"/>
        <end position="35"/>
    </location>
</feature>
<dbReference type="PANTHER" id="PTHR46825">
    <property type="entry name" value="D-ALANYL-D-ALANINE-CARBOXYPEPTIDASE/ENDOPEPTIDASE AMPH"/>
    <property type="match status" value="1"/>
</dbReference>
<feature type="domain" description="Beta-lactamase-related" evidence="3">
    <location>
        <begin position="98"/>
        <end position="424"/>
    </location>
</feature>
<dbReference type="Gene3D" id="3.40.710.10">
    <property type="entry name" value="DD-peptidase/beta-lactamase superfamily"/>
    <property type="match status" value="1"/>
</dbReference>
<reference evidence="4 5" key="1">
    <citation type="submission" date="2019-05" db="EMBL/GenBank/DDBJ databases">
        <title>Nakamurella sp. N5BH11, whole genome shotgun sequence.</title>
        <authorList>
            <person name="Tuo L."/>
        </authorList>
    </citation>
    <scope>NUCLEOTIDE SEQUENCE [LARGE SCALE GENOMIC DNA]</scope>
    <source>
        <strain evidence="4 5">N5BH11</strain>
    </source>
</reference>
<keyword evidence="5" id="KW-1185">Reference proteome</keyword>
<evidence type="ECO:0000256" key="1">
    <source>
        <dbReference type="SAM" id="MobiDB-lite"/>
    </source>
</evidence>
<dbReference type="PANTHER" id="PTHR46825:SF7">
    <property type="entry name" value="D-ALANYL-D-ALANINE CARBOXYPEPTIDASE"/>
    <property type="match status" value="1"/>
</dbReference>
<dbReference type="AlphaFoldDB" id="A0A4U6Q994"/>
<evidence type="ECO:0000313" key="4">
    <source>
        <dbReference type="EMBL" id="TKV56467.1"/>
    </source>
</evidence>
<dbReference type="Proteomes" id="UP000306985">
    <property type="component" value="Unassembled WGS sequence"/>
</dbReference>
<gene>
    <name evidence="4" type="ORF">FDO65_21005</name>
</gene>
<feature type="chain" id="PRO_5020974323" evidence="2">
    <location>
        <begin position="36"/>
        <end position="447"/>
    </location>
</feature>
<dbReference type="EMBL" id="SZZH01000007">
    <property type="protein sequence ID" value="TKV56467.1"/>
    <property type="molecule type" value="Genomic_DNA"/>
</dbReference>
<keyword evidence="2" id="KW-0732">Signal</keyword>
<organism evidence="4 5">
    <name type="scientific">Nakamurella flava</name>
    <dbReference type="NCBI Taxonomy" id="2576308"/>
    <lineage>
        <taxon>Bacteria</taxon>
        <taxon>Bacillati</taxon>
        <taxon>Actinomycetota</taxon>
        <taxon>Actinomycetes</taxon>
        <taxon>Nakamurellales</taxon>
        <taxon>Nakamurellaceae</taxon>
        <taxon>Nakamurella</taxon>
    </lineage>
</organism>
<name>A0A4U6Q994_9ACTN</name>
<dbReference type="OrthoDB" id="5177574at2"/>
<evidence type="ECO:0000313" key="5">
    <source>
        <dbReference type="Proteomes" id="UP000306985"/>
    </source>
</evidence>
<comment type="caution">
    <text evidence="4">The sequence shown here is derived from an EMBL/GenBank/DDBJ whole genome shotgun (WGS) entry which is preliminary data.</text>
</comment>
<evidence type="ECO:0000259" key="3">
    <source>
        <dbReference type="Pfam" id="PF00144"/>
    </source>
</evidence>
<evidence type="ECO:0000256" key="2">
    <source>
        <dbReference type="SAM" id="SignalP"/>
    </source>
</evidence>
<sequence length="447" mass="46203">MVVQVSFRSGRRAWVPLGAAAVLLLAACGSSTPSATSTTSGATSAASSSAAPASSSAASSSVASSSAPAGSSGTGSSSADGTPAYVAALEPQLEQAITDNTISGAVVLVRSPQGDWTKTFGTQTWKGSEPVTVDDHVRIGSNTKTWTGTVVLQLVEEGKIALDDPVSKYRPDVPNGENITIAQLLNMRSGLGNYTVDRELNEQNDSNPSRAWTTEELIAKGLAQPVEFAPGQGFYYSNTNTVLLGAIIEQLTGQSLQQNFQTRIFDKIGLTQTSYPAADDASIPSPHPQGYAWGTNVETIDSSVLSPEIQAAAKAGTLDPKDVTDVNPSWGGAAGAGISTADDLATYVKALVGGGLLSPQMQQQRLDSLQPRDPADPTVKYGYALAQFGPLYGHSGELPGFNSFMGYDPVTDTTIVTWATPAPTTDGQGPAVELAKKVIGALYSPGG</sequence>
<proteinExistence type="predicted"/>
<dbReference type="Pfam" id="PF00144">
    <property type="entry name" value="Beta-lactamase"/>
    <property type="match status" value="1"/>
</dbReference>
<protein>
    <submittedName>
        <fullName evidence="4">Beta-lactamase family protein</fullName>
    </submittedName>
</protein>
<dbReference type="SUPFAM" id="SSF56601">
    <property type="entry name" value="beta-lactamase/transpeptidase-like"/>
    <property type="match status" value="1"/>
</dbReference>
<feature type="region of interest" description="Disordered" evidence="1">
    <location>
        <begin position="60"/>
        <end position="80"/>
    </location>
</feature>